<keyword evidence="11" id="KW-1185">Reference proteome</keyword>
<evidence type="ECO:0000256" key="2">
    <source>
        <dbReference type="ARBA" id="ARBA00007441"/>
    </source>
</evidence>
<comment type="cofactor">
    <cofactor evidence="1">
        <name>pyridoxal 5'-phosphate</name>
        <dbReference type="ChEBI" id="CHEBI:597326"/>
    </cofactor>
</comment>
<comment type="subunit">
    <text evidence="3">Homodimer.</text>
</comment>
<dbReference type="InterPro" id="IPR051326">
    <property type="entry name" value="Kynurenine-oxoglutarate_AT"/>
</dbReference>
<evidence type="ECO:0000313" key="11">
    <source>
        <dbReference type="Proteomes" id="UP000006633"/>
    </source>
</evidence>
<dbReference type="InterPro" id="IPR015421">
    <property type="entry name" value="PyrdxlP-dep_Trfase_major"/>
</dbReference>
<evidence type="ECO:0000256" key="8">
    <source>
        <dbReference type="ARBA" id="ARBA00049185"/>
    </source>
</evidence>
<dbReference type="PANTHER" id="PTHR43807:SF20">
    <property type="entry name" value="FI04487P"/>
    <property type="match status" value="1"/>
</dbReference>
<dbReference type="Gene3D" id="3.90.1150.10">
    <property type="entry name" value="Aspartate Aminotransferase, domain 1"/>
    <property type="match status" value="1"/>
</dbReference>
<feature type="domain" description="Aminotransferase class I/classII large" evidence="9">
    <location>
        <begin position="24"/>
        <end position="376"/>
    </location>
</feature>
<organism evidence="10 11">
    <name type="scientific">Ancylobacter novellus (strain ATCC 8093 / DSM 506 / JCM 20403 / CCM 1077 / IAM 12100 / NBRC 12443 / NCIMB 10456)</name>
    <name type="common">Starkeya novella</name>
    <dbReference type="NCBI Taxonomy" id="639283"/>
    <lineage>
        <taxon>Bacteria</taxon>
        <taxon>Pseudomonadati</taxon>
        <taxon>Pseudomonadota</taxon>
        <taxon>Alphaproteobacteria</taxon>
        <taxon>Hyphomicrobiales</taxon>
        <taxon>Xanthobacteraceae</taxon>
        <taxon>Ancylobacter</taxon>
    </lineage>
</organism>
<reference evidence="10 11" key="1">
    <citation type="journal article" date="2012" name="Stand. Genomic Sci.">
        <title>Complete genome sequence of the facultatively chemolithoautotrophic and methylotrophic alpha Proteobacterium Starkeya novella type strain (ATCC 8093(T)).</title>
        <authorList>
            <person name="Kappler U."/>
            <person name="Davenport K."/>
            <person name="Beatson S."/>
            <person name="Lucas S."/>
            <person name="Lapidus A."/>
            <person name="Copeland A."/>
            <person name="Berry K.W."/>
            <person name="Glavina Del Rio T."/>
            <person name="Hammon N."/>
            <person name="Dalin E."/>
            <person name="Tice H."/>
            <person name="Pitluck S."/>
            <person name="Richardson P."/>
            <person name="Bruce D."/>
            <person name="Goodwin L.A."/>
            <person name="Han C."/>
            <person name="Tapia R."/>
            <person name="Detter J.C."/>
            <person name="Chang Y.J."/>
            <person name="Jeffries C.D."/>
            <person name="Land M."/>
            <person name="Hauser L."/>
            <person name="Kyrpides N.C."/>
            <person name="Goker M."/>
            <person name="Ivanova N."/>
            <person name="Klenk H.P."/>
            <person name="Woyke T."/>
        </authorList>
    </citation>
    <scope>NUCLEOTIDE SEQUENCE [LARGE SCALE GENOMIC DNA]</scope>
    <source>
        <strain evidence="11">ATCC 8093 / DSM 506 / JCM 20403 / CCM 1077 / IAM 12100 / NBRC 12443 / NCIMB 10456</strain>
    </source>
</reference>
<dbReference type="NCBIfam" id="NF006488">
    <property type="entry name" value="PRK08912.1"/>
    <property type="match status" value="1"/>
</dbReference>
<dbReference type="GO" id="GO:0004069">
    <property type="term" value="F:L-aspartate:2-oxoglutarate aminotransferase activity"/>
    <property type="evidence" value="ECO:0007669"/>
    <property type="project" value="UniProtKB-EC"/>
</dbReference>
<gene>
    <name evidence="10" type="ordered locus">Snov_1382</name>
</gene>
<dbReference type="RefSeq" id="WP_013166197.1">
    <property type="nucleotide sequence ID" value="NC_014217.1"/>
</dbReference>
<evidence type="ECO:0000256" key="3">
    <source>
        <dbReference type="ARBA" id="ARBA00011738"/>
    </source>
</evidence>
<dbReference type="CDD" id="cd00609">
    <property type="entry name" value="AAT_like"/>
    <property type="match status" value="1"/>
</dbReference>
<dbReference type="GO" id="GO:0005737">
    <property type="term" value="C:cytoplasm"/>
    <property type="evidence" value="ECO:0007669"/>
    <property type="project" value="TreeGrafter"/>
</dbReference>
<dbReference type="InterPro" id="IPR004839">
    <property type="entry name" value="Aminotransferase_I/II_large"/>
</dbReference>
<dbReference type="Gene3D" id="3.40.640.10">
    <property type="entry name" value="Type I PLP-dependent aspartate aminotransferase-like (Major domain)"/>
    <property type="match status" value="1"/>
</dbReference>
<dbReference type="GO" id="GO:0016212">
    <property type="term" value="F:kynurenine-oxoglutarate transaminase activity"/>
    <property type="evidence" value="ECO:0007669"/>
    <property type="project" value="TreeGrafter"/>
</dbReference>
<protein>
    <recommendedName>
        <fullName evidence="4">aspartate transaminase</fullName>
        <ecNumber evidence="4">2.6.1.1</ecNumber>
    </recommendedName>
</protein>
<dbReference type="eggNOG" id="COG0436">
    <property type="taxonomic scope" value="Bacteria"/>
</dbReference>
<evidence type="ECO:0000313" key="10">
    <source>
        <dbReference type="EMBL" id="ADH88692.1"/>
    </source>
</evidence>
<evidence type="ECO:0000256" key="1">
    <source>
        <dbReference type="ARBA" id="ARBA00001933"/>
    </source>
</evidence>
<dbReference type="AlphaFoldDB" id="D7A8Y7"/>
<dbReference type="STRING" id="639283.Snov_1382"/>
<keyword evidence="6" id="KW-0808">Transferase</keyword>
<dbReference type="PANTHER" id="PTHR43807">
    <property type="entry name" value="FI04487P"/>
    <property type="match status" value="1"/>
</dbReference>
<sequence length="394" mass="43054">MNSVFAALPTTVFETMSRLARDHDAVNLGQGFPDDPGPLDVREKAAEAVLHGWNQYPPMMGAPELRRAVATHYRDWQGLDLDESEVMITSGATEAIAGALLALIEPGDEVVLFQPLYDAYLPLVQRAGGVPRLVRLVPPAWRITDDALAEAFTPRTRLVLFNNPHNPTGRVFDAEELELLARFCTRSGAVLVSDEVWEHVVFDGRVHRSVLSLPGMRERAVKIGSAGKIFGMTGWKVGFVCAAPELMRVLSKAHQFLTFTTPPSLQQAVAYGLGKDPGWFDAMRAGLQRSRDRLAVGLAELGFSVLPSAGTYFLNVDLAPLDARLRDEAFCRLLVERHGVAAIPVSAFYAEQPVESVIRFCFAKTDATLDRALERLAGSFADRGAGAASLHAYK</sequence>
<dbReference type="KEGG" id="sno:Snov_1382"/>
<evidence type="ECO:0000256" key="5">
    <source>
        <dbReference type="ARBA" id="ARBA00022576"/>
    </source>
</evidence>
<proteinExistence type="inferred from homology"/>
<evidence type="ECO:0000256" key="6">
    <source>
        <dbReference type="ARBA" id="ARBA00022679"/>
    </source>
</evidence>
<dbReference type="EMBL" id="CP002026">
    <property type="protein sequence ID" value="ADH88692.1"/>
    <property type="molecule type" value="Genomic_DNA"/>
</dbReference>
<dbReference type="EC" id="2.6.1.1" evidence="4"/>
<dbReference type="GO" id="GO:0030170">
    <property type="term" value="F:pyridoxal phosphate binding"/>
    <property type="evidence" value="ECO:0007669"/>
    <property type="project" value="InterPro"/>
</dbReference>
<dbReference type="FunFam" id="3.40.640.10:FF:000033">
    <property type="entry name" value="Aspartate aminotransferase"/>
    <property type="match status" value="1"/>
</dbReference>
<name>D7A8Y7_ANCN5</name>
<comment type="similarity">
    <text evidence="2">Belongs to the class-I pyridoxal-phosphate-dependent aminotransferase family.</text>
</comment>
<dbReference type="Proteomes" id="UP000006633">
    <property type="component" value="Chromosome"/>
</dbReference>
<keyword evidence="7" id="KW-0663">Pyridoxal phosphate</keyword>
<dbReference type="InterPro" id="IPR015422">
    <property type="entry name" value="PyrdxlP-dep_Trfase_small"/>
</dbReference>
<dbReference type="Pfam" id="PF00155">
    <property type="entry name" value="Aminotran_1_2"/>
    <property type="match status" value="1"/>
</dbReference>
<evidence type="ECO:0000259" key="9">
    <source>
        <dbReference type="Pfam" id="PF00155"/>
    </source>
</evidence>
<dbReference type="HOGENOM" id="CLU_017584_4_0_5"/>
<evidence type="ECO:0000256" key="4">
    <source>
        <dbReference type="ARBA" id="ARBA00012753"/>
    </source>
</evidence>
<accession>D7A8Y7</accession>
<dbReference type="InterPro" id="IPR015424">
    <property type="entry name" value="PyrdxlP-dep_Trfase"/>
</dbReference>
<evidence type="ECO:0000256" key="7">
    <source>
        <dbReference type="ARBA" id="ARBA00022898"/>
    </source>
</evidence>
<dbReference type="OrthoDB" id="9763453at2"/>
<comment type="catalytic activity">
    <reaction evidence="8">
        <text>L-aspartate + 2-oxoglutarate = oxaloacetate + L-glutamate</text>
        <dbReference type="Rhea" id="RHEA:21824"/>
        <dbReference type="ChEBI" id="CHEBI:16452"/>
        <dbReference type="ChEBI" id="CHEBI:16810"/>
        <dbReference type="ChEBI" id="CHEBI:29985"/>
        <dbReference type="ChEBI" id="CHEBI:29991"/>
        <dbReference type="EC" id="2.6.1.1"/>
    </reaction>
</comment>
<dbReference type="SUPFAM" id="SSF53383">
    <property type="entry name" value="PLP-dependent transferases"/>
    <property type="match status" value="1"/>
</dbReference>
<keyword evidence="5 10" id="KW-0032">Aminotransferase</keyword>